<dbReference type="SUPFAM" id="SSF46785">
    <property type="entry name" value="Winged helix' DNA-binding domain"/>
    <property type="match status" value="1"/>
</dbReference>
<evidence type="ECO:0000256" key="2">
    <source>
        <dbReference type="ARBA" id="ARBA00023125"/>
    </source>
</evidence>
<evidence type="ECO:0000256" key="1">
    <source>
        <dbReference type="ARBA" id="ARBA00023015"/>
    </source>
</evidence>
<dbReference type="Pfam" id="PF00027">
    <property type="entry name" value="cNMP_binding"/>
    <property type="match status" value="1"/>
</dbReference>
<evidence type="ECO:0000313" key="6">
    <source>
        <dbReference type="EMBL" id="BAT28155.1"/>
    </source>
</evidence>
<dbReference type="Gene3D" id="2.60.120.10">
    <property type="entry name" value="Jelly Rolls"/>
    <property type="match status" value="1"/>
</dbReference>
<organism evidence="6">
    <name type="scientific">Aureimonas frigidaquae</name>
    <dbReference type="NCBI Taxonomy" id="424757"/>
    <lineage>
        <taxon>Bacteria</taxon>
        <taxon>Pseudomonadati</taxon>
        <taxon>Pseudomonadota</taxon>
        <taxon>Alphaproteobacteria</taxon>
        <taxon>Hyphomicrobiales</taxon>
        <taxon>Aurantimonadaceae</taxon>
        <taxon>Aureimonas</taxon>
    </lineage>
</organism>
<reference evidence="6" key="1">
    <citation type="journal article" date="2015" name="Proc. Natl. Acad. Sci. U.S.A.">
        <title>Bacterial clade with the ribosomal RNA operon on a small plasmid rather than the chromosome.</title>
        <authorList>
            <person name="Anda M."/>
            <person name="Ohtsubo Y."/>
            <person name="Okubo T."/>
            <person name="Sugawara M."/>
            <person name="Nagata Y."/>
            <person name="Tsuda M."/>
            <person name="Minamisawa K."/>
            <person name="Mitsui H."/>
        </authorList>
    </citation>
    <scope>NUCLEOTIDE SEQUENCE</scope>
    <source>
        <strain evidence="6">JCM 14755</strain>
    </source>
</reference>
<dbReference type="InterPro" id="IPR036388">
    <property type="entry name" value="WH-like_DNA-bd_sf"/>
</dbReference>
<dbReference type="Gene3D" id="1.10.10.10">
    <property type="entry name" value="Winged helix-like DNA-binding domain superfamily/Winged helix DNA-binding domain"/>
    <property type="match status" value="1"/>
</dbReference>
<dbReference type="PROSITE" id="PS51063">
    <property type="entry name" value="HTH_CRP_2"/>
    <property type="match status" value="1"/>
</dbReference>
<dbReference type="EMBL" id="LC066377">
    <property type="protein sequence ID" value="BAT28155.1"/>
    <property type="molecule type" value="Genomic_DNA"/>
</dbReference>
<proteinExistence type="predicted"/>
<evidence type="ECO:0000256" key="4">
    <source>
        <dbReference type="SAM" id="MobiDB-lite"/>
    </source>
</evidence>
<dbReference type="InterPro" id="IPR018490">
    <property type="entry name" value="cNMP-bd_dom_sf"/>
</dbReference>
<protein>
    <submittedName>
        <fullName evidence="6">cAMP-binding protein</fullName>
    </submittedName>
</protein>
<dbReference type="Pfam" id="PF13545">
    <property type="entry name" value="HTH_Crp_2"/>
    <property type="match status" value="1"/>
</dbReference>
<dbReference type="SMART" id="SM00419">
    <property type="entry name" value="HTH_CRP"/>
    <property type="match status" value="1"/>
</dbReference>
<name>A0A0P0Z257_9HYPH</name>
<feature type="region of interest" description="Disordered" evidence="4">
    <location>
        <begin position="1"/>
        <end position="20"/>
    </location>
</feature>
<dbReference type="InterPro" id="IPR000595">
    <property type="entry name" value="cNMP-bd_dom"/>
</dbReference>
<dbReference type="InterPro" id="IPR036390">
    <property type="entry name" value="WH_DNA-bd_sf"/>
</dbReference>
<dbReference type="AlphaFoldDB" id="A0A0P0Z257"/>
<accession>A0A0P0Z257</accession>
<dbReference type="OrthoDB" id="7584044at2"/>
<dbReference type="CDD" id="cd00038">
    <property type="entry name" value="CAP_ED"/>
    <property type="match status" value="1"/>
</dbReference>
<dbReference type="GO" id="GO:0003677">
    <property type="term" value="F:DNA binding"/>
    <property type="evidence" value="ECO:0007669"/>
    <property type="project" value="UniProtKB-KW"/>
</dbReference>
<evidence type="ECO:0000259" key="5">
    <source>
        <dbReference type="PROSITE" id="PS51063"/>
    </source>
</evidence>
<dbReference type="SUPFAM" id="SSF51206">
    <property type="entry name" value="cAMP-binding domain-like"/>
    <property type="match status" value="1"/>
</dbReference>
<feature type="domain" description="HTH crp-type" evidence="5">
    <location>
        <begin position="178"/>
        <end position="252"/>
    </location>
</feature>
<keyword evidence="2" id="KW-0238">DNA-binding</keyword>
<dbReference type="InterPro" id="IPR012318">
    <property type="entry name" value="HTH_CRP"/>
</dbReference>
<dbReference type="InterPro" id="IPR014710">
    <property type="entry name" value="RmlC-like_jellyroll"/>
</dbReference>
<keyword evidence="3" id="KW-0804">Transcription</keyword>
<keyword evidence="1" id="KW-0805">Transcription regulation</keyword>
<dbReference type="GO" id="GO:0006355">
    <property type="term" value="P:regulation of DNA-templated transcription"/>
    <property type="evidence" value="ECO:0007669"/>
    <property type="project" value="InterPro"/>
</dbReference>
<sequence>MIDANDRRPTSAGSSYARSDGMHMHMHMHPQAVGAQMMARKLTGIGTLLPEDEAAIAALDMTVQNVGVGHVIAAEGSSPRHCCLIISGLACRYKILVDGKRQIMSFHTPGDFPDFYSLHVDVMDHSLAAATPCQLGLVPHSTFRKWVRQHPHLANLLWRDTLIDGSMFREWIVNVGRRPGPRRICHLICELAVRLENVGLVEAGRVPFPLTQSDLSDAVGLSVVHVNRVLQDLKAQNIVAFSNREAIVLDWQKLRGMAQFDGAYLHMKDNGRRLRHFTLT</sequence>
<evidence type="ECO:0000256" key="3">
    <source>
        <dbReference type="ARBA" id="ARBA00023163"/>
    </source>
</evidence>